<protein>
    <recommendedName>
        <fullName evidence="3">Antitoxin</fullName>
    </recommendedName>
</protein>
<dbReference type="RefSeq" id="WP_368009654.1">
    <property type="nucleotide sequence ID" value="NZ_JAMXFF010000082.1"/>
</dbReference>
<dbReference type="Proteomes" id="UP001525890">
    <property type="component" value="Unassembled WGS sequence"/>
</dbReference>
<evidence type="ECO:0000313" key="1">
    <source>
        <dbReference type="EMBL" id="MCT7970232.1"/>
    </source>
</evidence>
<proteinExistence type="predicted"/>
<gene>
    <name evidence="1" type="ORF">NG799_28350</name>
</gene>
<evidence type="ECO:0000313" key="2">
    <source>
        <dbReference type="Proteomes" id="UP001525890"/>
    </source>
</evidence>
<sequence length="157" mass="17627">MATLQIENLPNDFQKNLAELLSRVELGEEIIILNQGVAIAKLISIRPSSNRRASLGQDRGKFIVPEDFNEPLPLENAGTDGILQIQIRANFKATAVEVVLAVQPLLSEETKPKYNAWGNLTTKESIQEAIDQMRKLQQEVALSPTFIREMIDEGRRF</sequence>
<evidence type="ECO:0008006" key="3">
    <source>
        <dbReference type="Google" id="ProtNLM"/>
    </source>
</evidence>
<dbReference type="EMBL" id="JAMXFF010000082">
    <property type="protein sequence ID" value="MCT7970232.1"/>
    <property type="molecule type" value="Genomic_DNA"/>
</dbReference>
<keyword evidence="2" id="KW-1185">Reference proteome</keyword>
<name>A0ABT2N0D0_9CYAN</name>
<comment type="caution">
    <text evidence="1">The sequence shown here is derived from an EMBL/GenBank/DDBJ whole genome shotgun (WGS) entry which is preliminary data.</text>
</comment>
<accession>A0ABT2N0D0</accession>
<reference evidence="1 2" key="1">
    <citation type="journal article" date="2022" name="Front. Microbiol.">
        <title>High genomic differentiation and limited gene flow indicate recent cryptic speciation within the genus Laspinema (cyanobacteria).</title>
        <authorList>
            <person name="Stanojkovic A."/>
            <person name="Skoupy S."/>
            <person name="Skaloud P."/>
            <person name="Dvorak P."/>
        </authorList>
    </citation>
    <scope>NUCLEOTIDE SEQUENCE [LARGE SCALE GENOMIC DNA]</scope>
    <source>
        <strain evidence="1 2">D2a</strain>
    </source>
</reference>
<organism evidence="1 2">
    <name type="scientific">Laspinema palackyanum D2a</name>
    <dbReference type="NCBI Taxonomy" id="2953684"/>
    <lineage>
        <taxon>Bacteria</taxon>
        <taxon>Bacillati</taxon>
        <taxon>Cyanobacteriota</taxon>
        <taxon>Cyanophyceae</taxon>
        <taxon>Oscillatoriophycideae</taxon>
        <taxon>Oscillatoriales</taxon>
        <taxon>Laspinemataceae</taxon>
        <taxon>Laspinema</taxon>
        <taxon>Laspinema palackyanum</taxon>
    </lineage>
</organism>